<dbReference type="InterPro" id="IPR015590">
    <property type="entry name" value="Aldehyde_DH_dom"/>
</dbReference>
<dbReference type="Gene3D" id="3.40.605.10">
    <property type="entry name" value="Aldehyde Dehydrogenase, Chain A, domain 1"/>
    <property type="match status" value="1"/>
</dbReference>
<reference evidence="4" key="1">
    <citation type="submission" date="2018-05" db="EMBL/GenBank/DDBJ databases">
        <authorList>
            <person name="Lanie J.A."/>
            <person name="Ng W.-L."/>
            <person name="Kazmierczak K.M."/>
            <person name="Andrzejewski T.M."/>
            <person name="Davidsen T.M."/>
            <person name="Wayne K.J."/>
            <person name="Tettelin H."/>
            <person name="Glass J.I."/>
            <person name="Rusch D."/>
            <person name="Podicherti R."/>
            <person name="Tsui H.-C.T."/>
            <person name="Winkler M.E."/>
        </authorList>
    </citation>
    <scope>NUCLEOTIDE SEQUENCE</scope>
</reference>
<dbReference type="AlphaFoldDB" id="A0A383E2C2"/>
<protein>
    <recommendedName>
        <fullName evidence="3">Aldehyde dehydrogenase domain-containing protein</fullName>
    </recommendedName>
</protein>
<proteinExistence type="inferred from homology"/>
<dbReference type="Pfam" id="PF00171">
    <property type="entry name" value="Aldedh"/>
    <property type="match status" value="1"/>
</dbReference>
<dbReference type="InterPro" id="IPR016161">
    <property type="entry name" value="Ald_DH/histidinol_DH"/>
</dbReference>
<feature type="non-terminal residue" evidence="4">
    <location>
        <position position="160"/>
    </location>
</feature>
<sequence length="160" mass="17704">MTKTHSLLIGKEWKKSSHTIPVVNPFTEEVFAEVCLADSSEIENAIDLSKDAFPKTRVLPSYQRSNICMDIARGIKNRSEEFAVTIAKESGKPLIYARAEVNRSISTFEIASQEALRMDGEMLTLDITESARGKSGLTRRFPIGPIAGISPFNFPLNLVS</sequence>
<dbReference type="PANTHER" id="PTHR42991">
    <property type="entry name" value="ALDEHYDE DEHYDROGENASE"/>
    <property type="match status" value="1"/>
</dbReference>
<dbReference type="GO" id="GO:0008911">
    <property type="term" value="F:lactaldehyde dehydrogenase (NAD+) activity"/>
    <property type="evidence" value="ECO:0007669"/>
    <property type="project" value="TreeGrafter"/>
</dbReference>
<evidence type="ECO:0000313" key="4">
    <source>
        <dbReference type="EMBL" id="SVE50545.1"/>
    </source>
</evidence>
<feature type="domain" description="Aldehyde dehydrogenase" evidence="3">
    <location>
        <begin position="14"/>
        <end position="159"/>
    </location>
</feature>
<evidence type="ECO:0000259" key="3">
    <source>
        <dbReference type="Pfam" id="PF00171"/>
    </source>
</evidence>
<accession>A0A383E2C2</accession>
<dbReference type="SUPFAM" id="SSF53720">
    <property type="entry name" value="ALDH-like"/>
    <property type="match status" value="1"/>
</dbReference>
<dbReference type="InterPro" id="IPR051020">
    <property type="entry name" value="ALDH-related_metabolic_enz"/>
</dbReference>
<keyword evidence="2" id="KW-0560">Oxidoreductase</keyword>
<organism evidence="4">
    <name type="scientific">marine metagenome</name>
    <dbReference type="NCBI Taxonomy" id="408172"/>
    <lineage>
        <taxon>unclassified sequences</taxon>
        <taxon>metagenomes</taxon>
        <taxon>ecological metagenomes</taxon>
    </lineage>
</organism>
<gene>
    <name evidence="4" type="ORF">METZ01_LOCUS503399</name>
</gene>
<evidence type="ECO:0000256" key="1">
    <source>
        <dbReference type="ARBA" id="ARBA00009986"/>
    </source>
</evidence>
<dbReference type="PANTHER" id="PTHR42991:SF1">
    <property type="entry name" value="ALDEHYDE DEHYDROGENASE"/>
    <property type="match status" value="1"/>
</dbReference>
<comment type="similarity">
    <text evidence="1">Belongs to the aldehyde dehydrogenase family.</text>
</comment>
<dbReference type="InterPro" id="IPR016162">
    <property type="entry name" value="Ald_DH_N"/>
</dbReference>
<evidence type="ECO:0000256" key="2">
    <source>
        <dbReference type="ARBA" id="ARBA00023002"/>
    </source>
</evidence>
<dbReference type="EMBL" id="UINC01221975">
    <property type="protein sequence ID" value="SVE50545.1"/>
    <property type="molecule type" value="Genomic_DNA"/>
</dbReference>
<name>A0A383E2C2_9ZZZZ</name>